<organism evidence="1">
    <name type="scientific">candidate division TA06 bacterium ADurb.Bin131</name>
    <dbReference type="NCBI Taxonomy" id="1852827"/>
    <lineage>
        <taxon>Bacteria</taxon>
        <taxon>Bacteria division TA06</taxon>
    </lineage>
</organism>
<dbReference type="AlphaFoldDB" id="A0A1V6CEP4"/>
<dbReference type="EMBL" id="MWDQ01000019">
    <property type="protein sequence ID" value="OQB75254.1"/>
    <property type="molecule type" value="Genomic_DNA"/>
</dbReference>
<dbReference type="Proteomes" id="UP000485562">
    <property type="component" value="Unassembled WGS sequence"/>
</dbReference>
<proteinExistence type="predicted"/>
<gene>
    <name evidence="1" type="ORF">BWX89_00077</name>
</gene>
<evidence type="ECO:0000313" key="1">
    <source>
        <dbReference type="EMBL" id="OQB75254.1"/>
    </source>
</evidence>
<sequence>MQIKKSSPPFIILTGVSIVKSSDKTHPVSDIAPVGTKYVWYLCAPDASNPSSAQ</sequence>
<protein>
    <submittedName>
        <fullName evidence="1">Uncharacterized protein</fullName>
    </submittedName>
</protein>
<name>A0A1V6CEP4_UNCT6</name>
<accession>A0A1V6CEP4</accession>
<comment type="caution">
    <text evidence="1">The sequence shown here is derived from an EMBL/GenBank/DDBJ whole genome shotgun (WGS) entry which is preliminary data.</text>
</comment>
<reference evidence="1" key="1">
    <citation type="submission" date="2017-02" db="EMBL/GenBank/DDBJ databases">
        <title>Delving into the versatile metabolic prowess of the omnipresent phylum Bacteroidetes.</title>
        <authorList>
            <person name="Nobu M.K."/>
            <person name="Mei R."/>
            <person name="Narihiro T."/>
            <person name="Kuroda K."/>
            <person name="Liu W.-T."/>
        </authorList>
    </citation>
    <scope>NUCLEOTIDE SEQUENCE</scope>
    <source>
        <strain evidence="1">ADurb.Bin131</strain>
    </source>
</reference>